<proteinExistence type="predicted"/>
<feature type="chain" id="PRO_5046761481" description="Lipoprotein" evidence="2">
    <location>
        <begin position="32"/>
        <end position="170"/>
    </location>
</feature>
<evidence type="ECO:0000256" key="1">
    <source>
        <dbReference type="SAM" id="MobiDB-lite"/>
    </source>
</evidence>
<accession>A0ABY5KYZ6</accession>
<evidence type="ECO:0008006" key="5">
    <source>
        <dbReference type="Google" id="ProtNLM"/>
    </source>
</evidence>
<sequence length="170" mass="16987">MTTWTTGRARRAGSGAAVLCAVLLGAGCATDDAVVVGAGPSTAASSSGPTGALSQSAAPSPSGAPATPDTLAESWSSDPAAETLVARAEQPDRLLVTTLGSSTCPELPVDATWDARRTSLRIAAAHDQGVDRPCTMDLVPTTSVVPIEGLPDYEFTATVNGEAITVPPVG</sequence>
<dbReference type="Proteomes" id="UP001316189">
    <property type="component" value="Chromosome"/>
</dbReference>
<evidence type="ECO:0000313" key="4">
    <source>
        <dbReference type="Proteomes" id="UP001316189"/>
    </source>
</evidence>
<dbReference type="RefSeq" id="WP_227568163.1">
    <property type="nucleotide sequence ID" value="NZ_CP101988.1"/>
</dbReference>
<name>A0ABY5KYZ6_9CELL</name>
<organism evidence="3 4">
    <name type="scientific">Cellulomonas chengniuliangii</name>
    <dbReference type="NCBI Taxonomy" id="2968084"/>
    <lineage>
        <taxon>Bacteria</taxon>
        <taxon>Bacillati</taxon>
        <taxon>Actinomycetota</taxon>
        <taxon>Actinomycetes</taxon>
        <taxon>Micrococcales</taxon>
        <taxon>Cellulomonadaceae</taxon>
        <taxon>Cellulomonas</taxon>
    </lineage>
</organism>
<protein>
    <recommendedName>
        <fullName evidence="5">Lipoprotein</fullName>
    </recommendedName>
</protein>
<keyword evidence="2" id="KW-0732">Signal</keyword>
<reference evidence="3 4" key="1">
    <citation type="submission" date="2022-07" db="EMBL/GenBank/DDBJ databases">
        <title>Novel species in genus cellulomonas.</title>
        <authorList>
            <person name="Ye L."/>
        </authorList>
    </citation>
    <scope>NUCLEOTIDE SEQUENCE [LARGE SCALE GENOMIC DNA]</scope>
    <source>
        <strain evidence="4">zg-Y338</strain>
    </source>
</reference>
<feature type="signal peptide" evidence="2">
    <location>
        <begin position="1"/>
        <end position="31"/>
    </location>
</feature>
<gene>
    <name evidence="3" type="ORF">NP064_02115</name>
</gene>
<feature type="compositionally biased region" description="Low complexity" evidence="1">
    <location>
        <begin position="40"/>
        <end position="68"/>
    </location>
</feature>
<keyword evidence="4" id="KW-1185">Reference proteome</keyword>
<dbReference type="EMBL" id="CP101988">
    <property type="protein sequence ID" value="UUI75737.1"/>
    <property type="molecule type" value="Genomic_DNA"/>
</dbReference>
<evidence type="ECO:0000256" key="2">
    <source>
        <dbReference type="SAM" id="SignalP"/>
    </source>
</evidence>
<evidence type="ECO:0000313" key="3">
    <source>
        <dbReference type="EMBL" id="UUI75737.1"/>
    </source>
</evidence>
<feature type="region of interest" description="Disordered" evidence="1">
    <location>
        <begin position="40"/>
        <end position="77"/>
    </location>
</feature>